<proteinExistence type="predicted"/>
<keyword evidence="1" id="KW-0812">Transmembrane</keyword>
<keyword evidence="1" id="KW-1133">Transmembrane helix</keyword>
<evidence type="ECO:0000313" key="2">
    <source>
        <dbReference type="EMBL" id="JAW15272.1"/>
    </source>
</evidence>
<name>A0A224Y2K2_9HEMI</name>
<organism evidence="2">
    <name type="scientific">Panstrongylus lignarius</name>
    <dbReference type="NCBI Taxonomy" id="156445"/>
    <lineage>
        <taxon>Eukaryota</taxon>
        <taxon>Metazoa</taxon>
        <taxon>Ecdysozoa</taxon>
        <taxon>Arthropoda</taxon>
        <taxon>Hexapoda</taxon>
        <taxon>Insecta</taxon>
        <taxon>Pterygota</taxon>
        <taxon>Neoptera</taxon>
        <taxon>Paraneoptera</taxon>
        <taxon>Hemiptera</taxon>
        <taxon>Heteroptera</taxon>
        <taxon>Panheteroptera</taxon>
        <taxon>Cimicomorpha</taxon>
        <taxon>Reduviidae</taxon>
        <taxon>Triatominae</taxon>
        <taxon>Panstrongylus</taxon>
    </lineage>
</organism>
<sequence length="87" mass="9846">MLSVVHLLFLVYCLHLVLILSDLDLVFVAPIPPIPLVLLLFFPPLVSDFPPSPLPLPVLLSILDHFLISVLLLVALDLLYFLFLLRY</sequence>
<feature type="transmembrane region" description="Helical" evidence="1">
    <location>
        <begin position="9"/>
        <end position="42"/>
    </location>
</feature>
<protein>
    <submittedName>
        <fullName evidence="2">Uncharacterized protein</fullName>
    </submittedName>
</protein>
<feature type="transmembrane region" description="Helical" evidence="1">
    <location>
        <begin position="62"/>
        <end position="85"/>
    </location>
</feature>
<accession>A0A224Y2K2</accession>
<reference evidence="2" key="1">
    <citation type="journal article" date="2018" name="PLoS Negl. Trop. Dis.">
        <title>An insight into the salivary gland and fat body transcriptome of Panstrongylus lignarius (Hemiptera: Heteroptera), the main vector of Chagas disease in Peru.</title>
        <authorList>
            <person name="Nevoa J.C."/>
            <person name="Mendes M.T."/>
            <person name="da Silva M.V."/>
            <person name="Soares S.C."/>
            <person name="Oliveira C.J.F."/>
            <person name="Ribeiro J.M.C."/>
        </authorList>
    </citation>
    <scope>NUCLEOTIDE SEQUENCE</scope>
</reference>
<dbReference type="EMBL" id="GFTR01001154">
    <property type="protein sequence ID" value="JAW15272.1"/>
    <property type="molecule type" value="Transcribed_RNA"/>
</dbReference>
<dbReference type="AlphaFoldDB" id="A0A224Y2K2"/>
<keyword evidence="1" id="KW-0472">Membrane</keyword>
<evidence type="ECO:0000256" key="1">
    <source>
        <dbReference type="SAM" id="Phobius"/>
    </source>
</evidence>